<comment type="caution">
    <text evidence="1">The sequence shown here is derived from an EMBL/GenBank/DDBJ whole genome shotgun (WGS) entry which is preliminary data.</text>
</comment>
<proteinExistence type="predicted"/>
<dbReference type="EMBL" id="JARQWQ010000011">
    <property type="protein sequence ID" value="KAK2568899.1"/>
    <property type="molecule type" value="Genomic_DNA"/>
</dbReference>
<protein>
    <submittedName>
        <fullName evidence="1">Uncharacterized protein</fullName>
    </submittedName>
</protein>
<sequence>MHVVVVEIEAISFLLSSDTAAVLKAFLFEHETRKDIAPLSSMKAVNTLKTQVKERWKICFCHLRTTSACTREIPKFGLWKIEFDFRHFTQIAKTIKGWFRYQSMRN</sequence>
<reference evidence="1" key="1">
    <citation type="journal article" date="2023" name="G3 (Bethesda)">
        <title>Whole genome assembly and annotation of the endangered Caribbean coral Acropora cervicornis.</title>
        <authorList>
            <person name="Selwyn J.D."/>
            <person name="Vollmer S.V."/>
        </authorList>
    </citation>
    <scope>NUCLEOTIDE SEQUENCE</scope>
    <source>
        <strain evidence="1">K2</strain>
    </source>
</reference>
<dbReference type="Proteomes" id="UP001249851">
    <property type="component" value="Unassembled WGS sequence"/>
</dbReference>
<reference evidence="1" key="2">
    <citation type="journal article" date="2023" name="Science">
        <title>Genomic signatures of disease resistance in endangered staghorn corals.</title>
        <authorList>
            <person name="Vollmer S.V."/>
            <person name="Selwyn J.D."/>
            <person name="Despard B.A."/>
            <person name="Roesel C.L."/>
        </authorList>
    </citation>
    <scope>NUCLEOTIDE SEQUENCE</scope>
    <source>
        <strain evidence="1">K2</strain>
    </source>
</reference>
<organism evidence="1 2">
    <name type="scientific">Acropora cervicornis</name>
    <name type="common">Staghorn coral</name>
    <dbReference type="NCBI Taxonomy" id="6130"/>
    <lineage>
        <taxon>Eukaryota</taxon>
        <taxon>Metazoa</taxon>
        <taxon>Cnidaria</taxon>
        <taxon>Anthozoa</taxon>
        <taxon>Hexacorallia</taxon>
        <taxon>Scleractinia</taxon>
        <taxon>Astrocoeniina</taxon>
        <taxon>Acroporidae</taxon>
        <taxon>Acropora</taxon>
    </lineage>
</organism>
<dbReference type="AlphaFoldDB" id="A0AAD9QWX1"/>
<gene>
    <name evidence="1" type="ORF">P5673_006965</name>
</gene>
<name>A0AAD9QWX1_ACRCE</name>
<evidence type="ECO:0000313" key="1">
    <source>
        <dbReference type="EMBL" id="KAK2568899.1"/>
    </source>
</evidence>
<evidence type="ECO:0000313" key="2">
    <source>
        <dbReference type="Proteomes" id="UP001249851"/>
    </source>
</evidence>
<accession>A0AAD9QWX1</accession>
<keyword evidence="2" id="KW-1185">Reference proteome</keyword>